<organism evidence="6 7">
    <name type="scientific">Desulfoplanes formicivorans</name>
    <dbReference type="NCBI Taxonomy" id="1592317"/>
    <lineage>
        <taxon>Bacteria</taxon>
        <taxon>Pseudomonadati</taxon>
        <taxon>Thermodesulfobacteriota</taxon>
        <taxon>Desulfovibrionia</taxon>
        <taxon>Desulfovibrionales</taxon>
        <taxon>Desulfoplanaceae</taxon>
        <taxon>Desulfoplanes</taxon>
    </lineage>
</organism>
<name>A0A194AK56_9BACT</name>
<proteinExistence type="inferred from homology"/>
<comment type="subcellular location">
    <subcellularLocation>
        <location evidence="1">Bacterial flagellum</location>
    </subcellularLocation>
</comment>
<keyword evidence="3" id="KW-0975">Bacterial flagellum</keyword>
<feature type="domain" description="Flagellin C-terminal" evidence="5">
    <location>
        <begin position="522"/>
        <end position="599"/>
    </location>
</feature>
<dbReference type="GO" id="GO:0009424">
    <property type="term" value="C:bacterial-type flagellum hook"/>
    <property type="evidence" value="ECO:0007669"/>
    <property type="project" value="InterPro"/>
</dbReference>
<dbReference type="GO" id="GO:0071973">
    <property type="term" value="P:bacterial-type flagellum-dependent cell motility"/>
    <property type="evidence" value="ECO:0007669"/>
    <property type="project" value="InterPro"/>
</dbReference>
<dbReference type="Gene3D" id="1.20.1330.10">
    <property type="entry name" value="f41 fragment of flagellin, N-terminal domain"/>
    <property type="match status" value="2"/>
</dbReference>
<evidence type="ECO:0000256" key="2">
    <source>
        <dbReference type="ARBA" id="ARBA00005709"/>
    </source>
</evidence>
<keyword evidence="6" id="KW-0282">Flagellum</keyword>
<dbReference type="AlphaFoldDB" id="A0A194AK56"/>
<dbReference type="Pfam" id="PF00700">
    <property type="entry name" value="Flagellin_C"/>
    <property type="match status" value="1"/>
</dbReference>
<dbReference type="OrthoDB" id="9758307at2"/>
<dbReference type="EMBL" id="BDFE01000020">
    <property type="protein sequence ID" value="GAU09625.1"/>
    <property type="molecule type" value="Genomic_DNA"/>
</dbReference>
<evidence type="ECO:0000313" key="6">
    <source>
        <dbReference type="EMBL" id="GAU09625.1"/>
    </source>
</evidence>
<gene>
    <name evidence="6" type="ORF">DPF_2355</name>
</gene>
<comment type="caution">
    <text evidence="6">The sequence shown here is derived from an EMBL/GenBank/DDBJ whole genome shotgun (WGS) entry which is preliminary data.</text>
</comment>
<keyword evidence="6" id="KW-0969">Cilium</keyword>
<feature type="domain" description="Flagellin N-terminal" evidence="4">
    <location>
        <begin position="4"/>
        <end position="138"/>
    </location>
</feature>
<protein>
    <submittedName>
        <fullName evidence="6">Flagellar hook-associated protein 3</fullName>
    </submittedName>
</protein>
<reference evidence="7" key="1">
    <citation type="submission" date="2016-06" db="EMBL/GenBank/DDBJ databases">
        <title>Draft genome sequence of Desulfoplanes formicivorans strain Pf12B.</title>
        <authorList>
            <person name="Watanabe M."/>
            <person name="Kojima H."/>
            <person name="Fukui M."/>
        </authorList>
    </citation>
    <scope>NUCLEOTIDE SEQUENCE [LARGE SCALE GENOMIC DNA]</scope>
    <source>
        <strain evidence="7">Pf12B</strain>
    </source>
</reference>
<keyword evidence="6" id="KW-0966">Cell projection</keyword>
<dbReference type="RefSeq" id="WP_069859884.1">
    <property type="nucleotide sequence ID" value="NZ_BDFE01000020.1"/>
</dbReference>
<evidence type="ECO:0000259" key="4">
    <source>
        <dbReference type="Pfam" id="PF00669"/>
    </source>
</evidence>
<sequence length="599" mass="63993">MRVAHRSMYANFLTNMNMATSELVELNNKASSQKDVNKPSDDPLGTARILAYRDSLSALDQYLENIDTATGWLSLADETLVQASDLVTRAKEIAEQAATGTMTAANRDILSYDMRQVFDQMISLANTSFGGKSIFAGQEVSKDAYESGLMVYDRDGAVEPYVENISGTSDRSVKVQFLEDGTTGTDDIDYRYSRDGGKTWVNGVVSSADRKLDLGDGLSVTLRAGFPVTGSPADNEDVSVGTWLTVAPTAVYVGGNDQQAAVTLSSEDFQASTQGAFERDVTVQIVSGNLTTPVDVTYRYSYDGGGTWIPGPPDTFTAKETGADSCTLELPGGEITVNGSGDATGLELTVQADTASVLQMGSNVNAYAEGGFDRSMMVRIDNDPGMFGTGDTIEYSYSLDGGRSWVTGRQADNTAEPELFVPGGTLKLSAKGGNDDLAQGDQFVIQPQLAELAVDIAADNRVTINNVGSDIFGGSLAHGTGHYGSMDEDGSNLFVTMGKLIAALENNDQAGIAQSLDDLKVAQSQLLNQAADVGSRENRLSATKTILSGLKLNQEERMSTIEDVDIAELMTDLNKQEIIYQAVLTSSSRIMKMSLLDYI</sequence>
<evidence type="ECO:0000313" key="7">
    <source>
        <dbReference type="Proteomes" id="UP000095200"/>
    </source>
</evidence>
<dbReference type="NCBIfam" id="TIGR02550">
    <property type="entry name" value="flagell_flgL"/>
    <property type="match status" value="1"/>
</dbReference>
<dbReference type="InterPro" id="IPR046358">
    <property type="entry name" value="Flagellin_C"/>
</dbReference>
<dbReference type="InterPro" id="IPR013384">
    <property type="entry name" value="Flagell_FlgL"/>
</dbReference>
<dbReference type="PANTHER" id="PTHR42792">
    <property type="entry name" value="FLAGELLIN"/>
    <property type="match status" value="1"/>
</dbReference>
<dbReference type="SUPFAM" id="SSF64518">
    <property type="entry name" value="Phase 1 flagellin"/>
    <property type="match status" value="2"/>
</dbReference>
<evidence type="ECO:0000256" key="1">
    <source>
        <dbReference type="ARBA" id="ARBA00004365"/>
    </source>
</evidence>
<dbReference type="Pfam" id="PF00669">
    <property type="entry name" value="Flagellin_N"/>
    <property type="match status" value="1"/>
</dbReference>
<dbReference type="STRING" id="1592317.DPF_2355"/>
<dbReference type="PANTHER" id="PTHR42792:SF1">
    <property type="entry name" value="FLAGELLAR HOOK-ASSOCIATED PROTEIN 3"/>
    <property type="match status" value="1"/>
</dbReference>
<keyword evidence="7" id="KW-1185">Reference proteome</keyword>
<comment type="similarity">
    <text evidence="2">Belongs to the bacterial flagellin family.</text>
</comment>
<dbReference type="InterPro" id="IPR001492">
    <property type="entry name" value="Flagellin"/>
</dbReference>
<dbReference type="Proteomes" id="UP000095200">
    <property type="component" value="Unassembled WGS sequence"/>
</dbReference>
<accession>A0A194AK56</accession>
<dbReference type="InterPro" id="IPR001029">
    <property type="entry name" value="Flagellin_N"/>
</dbReference>
<dbReference type="GO" id="GO:0005198">
    <property type="term" value="F:structural molecule activity"/>
    <property type="evidence" value="ECO:0007669"/>
    <property type="project" value="InterPro"/>
</dbReference>
<evidence type="ECO:0000259" key="5">
    <source>
        <dbReference type="Pfam" id="PF00700"/>
    </source>
</evidence>
<evidence type="ECO:0000256" key="3">
    <source>
        <dbReference type="ARBA" id="ARBA00023143"/>
    </source>
</evidence>